<evidence type="ECO:0000313" key="6">
    <source>
        <dbReference type="Proteomes" id="UP000501690"/>
    </source>
</evidence>
<reference evidence="5 6" key="1">
    <citation type="submission" date="2019-04" db="EMBL/GenBank/DDBJ databases">
        <title>An improved genome assembly and genetic linkage map for asparagus bean, Vigna unguiculata ssp. sesquipedialis.</title>
        <authorList>
            <person name="Xia Q."/>
            <person name="Zhang R."/>
            <person name="Dong Y."/>
        </authorList>
    </citation>
    <scope>NUCLEOTIDE SEQUENCE [LARGE SCALE GENOMIC DNA]</scope>
    <source>
        <tissue evidence="5">Leaf</tissue>
    </source>
</reference>
<evidence type="ECO:0000256" key="1">
    <source>
        <dbReference type="ARBA" id="ARBA00023254"/>
    </source>
</evidence>
<dbReference type="InterPro" id="IPR039057">
    <property type="entry name" value="Spo22/ZIP4"/>
</dbReference>
<dbReference type="PANTHER" id="PTHR40375:SF2">
    <property type="entry name" value="SPORULATION-SPECIFIC PROTEIN 22"/>
    <property type="match status" value="1"/>
</dbReference>
<dbReference type="InterPro" id="IPR001763">
    <property type="entry name" value="Rhodanese-like_dom"/>
</dbReference>
<organism evidence="5 6">
    <name type="scientific">Vigna unguiculata</name>
    <name type="common">Cowpea</name>
    <dbReference type="NCBI Taxonomy" id="3917"/>
    <lineage>
        <taxon>Eukaryota</taxon>
        <taxon>Viridiplantae</taxon>
        <taxon>Streptophyta</taxon>
        <taxon>Embryophyta</taxon>
        <taxon>Tracheophyta</taxon>
        <taxon>Spermatophyta</taxon>
        <taxon>Magnoliopsida</taxon>
        <taxon>eudicotyledons</taxon>
        <taxon>Gunneridae</taxon>
        <taxon>Pentapetalae</taxon>
        <taxon>rosids</taxon>
        <taxon>fabids</taxon>
        <taxon>Fabales</taxon>
        <taxon>Fabaceae</taxon>
        <taxon>Papilionoideae</taxon>
        <taxon>50 kb inversion clade</taxon>
        <taxon>NPAAA clade</taxon>
        <taxon>indigoferoid/millettioid clade</taxon>
        <taxon>Phaseoleae</taxon>
        <taxon>Vigna</taxon>
    </lineage>
</organism>
<evidence type="ECO:0000313" key="5">
    <source>
        <dbReference type="EMBL" id="QCE12438.1"/>
    </source>
</evidence>
<dbReference type="SUPFAM" id="SSF48452">
    <property type="entry name" value="TPR-like"/>
    <property type="match status" value="1"/>
</dbReference>
<dbReference type="GO" id="GO:0090173">
    <property type="term" value="P:regulation of synaptonemal complex assembly"/>
    <property type="evidence" value="ECO:0007669"/>
    <property type="project" value="InterPro"/>
</dbReference>
<name>A0A4D6NGF1_VIGUN</name>
<proteinExistence type="predicted"/>
<evidence type="ECO:0000259" key="4">
    <source>
        <dbReference type="PROSITE" id="PS50206"/>
    </source>
</evidence>
<dbReference type="Proteomes" id="UP000501690">
    <property type="component" value="Linkage Group LG10"/>
</dbReference>
<dbReference type="GO" id="GO:0051321">
    <property type="term" value="P:meiotic cell cycle"/>
    <property type="evidence" value="ECO:0007669"/>
    <property type="project" value="UniProtKB-KW"/>
</dbReference>
<dbReference type="InterPro" id="IPR013940">
    <property type="entry name" value="Spo22/ZIP4/TEX11"/>
</dbReference>
<protein>
    <recommendedName>
        <fullName evidence="2">Protein ZIP4 homolog</fullName>
    </recommendedName>
</protein>
<feature type="compositionally biased region" description="Polar residues" evidence="3">
    <location>
        <begin position="1314"/>
        <end position="1354"/>
    </location>
</feature>
<feature type="domain" description="Rhodanese" evidence="4">
    <location>
        <begin position="1007"/>
        <end position="1111"/>
    </location>
</feature>
<feature type="compositionally biased region" description="Pro residues" evidence="3">
    <location>
        <begin position="1375"/>
        <end position="1387"/>
    </location>
</feature>
<dbReference type="InterPro" id="IPR011990">
    <property type="entry name" value="TPR-like_helical_dom_sf"/>
</dbReference>
<dbReference type="InterPro" id="IPR036873">
    <property type="entry name" value="Rhodanese-like_dom_sf"/>
</dbReference>
<feature type="region of interest" description="Disordered" evidence="3">
    <location>
        <begin position="1"/>
        <end position="20"/>
    </location>
</feature>
<dbReference type="Pfam" id="PF08631">
    <property type="entry name" value="SPO22"/>
    <property type="match status" value="1"/>
</dbReference>
<gene>
    <name evidence="5" type="ORF">DEO72_LG10g3682</name>
</gene>
<evidence type="ECO:0000256" key="2">
    <source>
        <dbReference type="ARBA" id="ARBA00031845"/>
    </source>
</evidence>
<dbReference type="Gene3D" id="3.40.250.10">
    <property type="entry name" value="Rhodanese-like domain"/>
    <property type="match status" value="2"/>
</dbReference>
<evidence type="ECO:0000256" key="3">
    <source>
        <dbReference type="SAM" id="MobiDB-lite"/>
    </source>
</evidence>
<dbReference type="Gene3D" id="1.25.40.10">
    <property type="entry name" value="Tetratricopeptide repeat domain"/>
    <property type="match status" value="1"/>
</dbReference>
<dbReference type="PROSITE" id="PS50206">
    <property type="entry name" value="RHODANESE_3"/>
    <property type="match status" value="1"/>
</dbReference>
<dbReference type="PANTHER" id="PTHR40375">
    <property type="entry name" value="SPORULATION-SPECIFIC PROTEIN 22"/>
    <property type="match status" value="1"/>
</dbReference>
<dbReference type="SUPFAM" id="SSF52821">
    <property type="entry name" value="Rhodanese/Cell cycle control phosphatase"/>
    <property type="match status" value="2"/>
</dbReference>
<sequence length="1387" mass="153943">MRIAEISSPELRPLQRDTEANNRSLSHIEAIVKQLETLTADKPPPETTTSDLRQCLTQLSQLAPFPNSLRLQIWKLSYRLWNACVDISNTTAIRSSSSATTESQAELRHIAADLLSIAGEVAGVPSPAIKSASFYHKTGLIWHNLRKFDLAAKCFERATDLVSKLDINSIVDAGERKMMLDLNLARSRTAWEVRDPSLSVALLNRSKSFLFGLCDHYADLAKQYMAFGKRALSNSGADASREALKLMNEALETCEKGFDTARTREEKVEIRGLRWKALRFIAAIHLQKEEYESVIKCVKVLRDSADGGDEHPSLSVLAMKAWLGLGRHGEAERELRGMVIDRGIPEGVWVSAVEAYFSAAGTAGAETAKGVFLGLLGRCHVSAGAAVRVAHRVAGGGGEGGRVRAKVVAELVSDERVVALFAGQDAAKDRVAMHAVLWNCGADNFQSKDYETSAELFEKSMLYIAHDTENRILRAKGYRVLCLCHLGLLQLDRAQEYINEAGKLEPNVVCAFLKFKIYLQKNDHQGAIDQIEAMTTCLDFQPDFLSLSAHEAVACHALPVAVASLSSMLKFYASGKSMPTAEVTVVRTLLTVLSQEPGNEQQVIKFLKHAHTRASEIGPDFFFGKEEVGRRERNWFAVTSWNYGTKTGQDKNYELSAEFLKLASDFYALVEGSDDESNVMVCKSLVLSVSSMIALEFQRKTPMSETEVKQALHLLDRAGQMLKSNSSRNSVNNDQISTIEPELLFIYTFCAYDIQGRLNDPGSQFLNVRNFASSKACKPHHLLQIGLSASQAPRLNHEVASFALNECLSSFLASPVPDYQNVALVMRKLISMASVYKGDTDDDLVYGMYRQAYRIMVGLKEDEYPIEEGKWLAMTAWNRAAVPVKLGQIEAGKKWMTVGLDIAKHVPGMEAYKACMEEVLALAKPFFSFALFNLFTQFPCIADVAAEEAGKISIESVLVSIDGFFNRYPFFVGGCAFIWLVAIPLAEEYFKKCKFVSAIDAFRRLRDDPNSQLLDIRDEKSLRFLRSPNLKFIEKEVVQVEFTDGGNEDEFVKKVLGKFKDASNTVLCVLDSFDDNSMKVAELLFKNGFKEAYAIKGGVRGEQALAKPFFSFALFNLFTQFPCIADVAAEEAGKISIESVLVSIDGFFNRYPFFVGGCAFIWLVAIPLAEEYFKKCKFVSAIDAFRRLRDDPNSQLLDIRDEKSLRFLRSPNLKFIEKEVVQVEFTDGGNEDEFVKKVLGKFKDASNTVLCVLDSFDDNSMKVAELLFKNGFKEAYAIKGGVRGEQGWMAIQDSLLPPSVHIRKRVKSSKEPNKNGNGAIQQKDSNNKSSLSQEISPVGNQKMDNGNVKSSVESTPEVKTGPVVSSSPYPNYPDLKPPSSPTPSKPQ</sequence>
<keyword evidence="1" id="KW-0469">Meiosis</keyword>
<feature type="region of interest" description="Disordered" evidence="3">
    <location>
        <begin position="1305"/>
        <end position="1387"/>
    </location>
</feature>
<accession>A0A4D6NGF1</accession>
<feature type="compositionally biased region" description="Low complexity" evidence="3">
    <location>
        <begin position="1362"/>
        <end position="1373"/>
    </location>
</feature>
<keyword evidence="6" id="KW-1185">Reference proteome</keyword>
<dbReference type="EMBL" id="CP039354">
    <property type="protein sequence ID" value="QCE12438.1"/>
    <property type="molecule type" value="Genomic_DNA"/>
</dbReference>